<dbReference type="SUPFAM" id="SSF81296">
    <property type="entry name" value="E set domains"/>
    <property type="match status" value="1"/>
</dbReference>
<protein>
    <recommendedName>
        <fullName evidence="13">Glycosyl transferase CAP10 domain-containing protein</fullName>
    </recommendedName>
</protein>
<dbReference type="PANTHER" id="PTHR12203">
    <property type="entry name" value="KDEL LYS-ASP-GLU-LEU CONTAINING - RELATED"/>
    <property type="match status" value="1"/>
</dbReference>
<organism evidence="14 15">
    <name type="scientific">Orchesella dallaii</name>
    <dbReference type="NCBI Taxonomy" id="48710"/>
    <lineage>
        <taxon>Eukaryota</taxon>
        <taxon>Metazoa</taxon>
        <taxon>Ecdysozoa</taxon>
        <taxon>Arthropoda</taxon>
        <taxon>Hexapoda</taxon>
        <taxon>Collembola</taxon>
        <taxon>Entomobryomorpha</taxon>
        <taxon>Entomobryoidea</taxon>
        <taxon>Orchesellidae</taxon>
        <taxon>Orchesellinae</taxon>
        <taxon>Orchesella</taxon>
    </lineage>
</organism>
<comment type="similarity">
    <text evidence="2">Belongs to the KDELC family.</text>
</comment>
<dbReference type="PANTHER" id="PTHR12203:SF122">
    <property type="entry name" value="GLYCOSYL TRANSFERASE CAP10 DOMAIN-CONTAINING PROTEIN"/>
    <property type="match status" value="1"/>
</dbReference>
<dbReference type="Pfam" id="PF05686">
    <property type="entry name" value="Glyco_transf_90"/>
    <property type="match status" value="1"/>
</dbReference>
<feature type="chain" id="PRO_5046138860" description="Glycosyl transferase CAP10 domain-containing protein" evidence="12">
    <location>
        <begin position="23"/>
        <end position="526"/>
    </location>
</feature>
<evidence type="ECO:0000256" key="3">
    <source>
        <dbReference type="ARBA" id="ARBA00022676"/>
    </source>
</evidence>
<accession>A0ABP1SAB4</accession>
<keyword evidence="4 12" id="KW-0732">Signal</keyword>
<dbReference type="InterPro" id="IPR013783">
    <property type="entry name" value="Ig-like_fold"/>
</dbReference>
<feature type="signal peptide" evidence="12">
    <location>
        <begin position="1"/>
        <end position="22"/>
    </location>
</feature>
<keyword evidence="3" id="KW-0328">Glycosyltransferase</keyword>
<feature type="repeat" description="Filamin" evidence="11">
    <location>
        <begin position="37"/>
        <end position="144"/>
    </location>
</feature>
<comment type="pathway">
    <text evidence="7">Protein modification.</text>
</comment>
<evidence type="ECO:0000313" key="15">
    <source>
        <dbReference type="Proteomes" id="UP001642540"/>
    </source>
</evidence>
<evidence type="ECO:0000256" key="10">
    <source>
        <dbReference type="ARBA" id="ARBA00049246"/>
    </source>
</evidence>
<dbReference type="InterPro" id="IPR017868">
    <property type="entry name" value="Filamin/ABP280_repeat-like"/>
</dbReference>
<evidence type="ECO:0000256" key="9">
    <source>
        <dbReference type="ARBA" id="ARBA00047553"/>
    </source>
</evidence>
<dbReference type="InterPro" id="IPR051091">
    <property type="entry name" value="O-Glucosyltr/Glycosyltrsf_90"/>
</dbReference>
<evidence type="ECO:0000259" key="13">
    <source>
        <dbReference type="SMART" id="SM00672"/>
    </source>
</evidence>
<evidence type="ECO:0000256" key="11">
    <source>
        <dbReference type="PROSITE-ProRule" id="PRU00087"/>
    </source>
</evidence>
<comment type="subcellular location">
    <subcellularLocation>
        <location evidence="1">Endoplasmic reticulum lumen</location>
    </subcellularLocation>
</comment>
<dbReference type="Pfam" id="PF00630">
    <property type="entry name" value="Filamin"/>
    <property type="match status" value="1"/>
</dbReference>
<dbReference type="InterPro" id="IPR001298">
    <property type="entry name" value="Filamin/ABP280_rpt"/>
</dbReference>
<dbReference type="SMART" id="SM00672">
    <property type="entry name" value="CAP10"/>
    <property type="match status" value="1"/>
</dbReference>
<dbReference type="InterPro" id="IPR006598">
    <property type="entry name" value="CAP10"/>
</dbReference>
<comment type="catalytic activity">
    <reaction evidence="10">
        <text>L-seryl-[EGF-like domain protein] + UDP-alpha-D-glucose = 3-O-(beta-D-glucosyl)-L-seryl-[EGF-like domain protein] + UDP + H(+)</text>
        <dbReference type="Rhea" id="RHEA:58116"/>
        <dbReference type="Rhea" id="RHEA-COMP:14610"/>
        <dbReference type="Rhea" id="RHEA-COMP:16010"/>
        <dbReference type="ChEBI" id="CHEBI:15378"/>
        <dbReference type="ChEBI" id="CHEBI:29999"/>
        <dbReference type="ChEBI" id="CHEBI:58223"/>
        <dbReference type="ChEBI" id="CHEBI:58885"/>
        <dbReference type="ChEBI" id="CHEBI:140576"/>
    </reaction>
</comment>
<keyword evidence="15" id="KW-1185">Reference proteome</keyword>
<keyword evidence="6" id="KW-0325">Glycoprotein</keyword>
<dbReference type="Gene3D" id="2.60.40.10">
    <property type="entry name" value="Immunoglobulins"/>
    <property type="match status" value="1"/>
</dbReference>
<evidence type="ECO:0000313" key="14">
    <source>
        <dbReference type="EMBL" id="CAL8148354.1"/>
    </source>
</evidence>
<evidence type="ECO:0000256" key="1">
    <source>
        <dbReference type="ARBA" id="ARBA00004319"/>
    </source>
</evidence>
<dbReference type="EMBL" id="CAXLJM020000170">
    <property type="protein sequence ID" value="CAL8148354.1"/>
    <property type="molecule type" value="Genomic_DNA"/>
</dbReference>
<sequence>MQLTTFALIVAAFGLISGIARSQLLPRDEGSMDEDPVLGVEPKNSTIWGPGLAPHVIVLPARYFVIQLIGPGGHRVNSSQQVRDALKVRIDCNGDRQVWTQVLDRKDGSFIVRYKLFQSCLTGFRIIVTFQKKHVGKSPYKIQGPVHPDPCYCPSYELSTWLQKAKCPTPYAQIDKDLSLFNDIDFDQVLRSAIDRFYNPGAHSFCHYVVKNNEIYRKCYGQHVGFHIFPDSILLSLTRKIYLPDLEFIMNLGDWPLVDLTKSDKPPLPIFSWCKTNETGDIVLPTYELMEASLEAMGRVSLDMMTVQTNSEVDWKGKIPKLFWRGRDSRKERLDLITLSKENPDLINASLTNFFFFRDKEEIYGPKAPHISFFKFFDYKYQLNIDGTVAAYRFPFLLGGDSVVLKVDSPYIEYFYGNLKPWRHYIPVQNNLQDLIEKISWAMNHDEQAKVIGEHGRKFAQDHLMPLDVICYHSAVLMEWSKKLKYPVKVRSGMELVTQVDTSRNTVCECKPSPRHSRMVRDKREL</sequence>
<proteinExistence type="inferred from homology"/>
<evidence type="ECO:0000256" key="5">
    <source>
        <dbReference type="ARBA" id="ARBA00022824"/>
    </source>
</evidence>
<dbReference type="InterPro" id="IPR014756">
    <property type="entry name" value="Ig_E-set"/>
</dbReference>
<evidence type="ECO:0000256" key="8">
    <source>
        <dbReference type="ARBA" id="ARBA00045690"/>
    </source>
</evidence>
<dbReference type="PROSITE" id="PS50194">
    <property type="entry name" value="FILAMIN_REPEAT"/>
    <property type="match status" value="1"/>
</dbReference>
<evidence type="ECO:0000256" key="4">
    <source>
        <dbReference type="ARBA" id="ARBA00022729"/>
    </source>
</evidence>
<name>A0ABP1SAB4_9HEXA</name>
<feature type="domain" description="Glycosyl transferase CAP10" evidence="13">
    <location>
        <begin position="242"/>
        <end position="487"/>
    </location>
</feature>
<gene>
    <name evidence="14" type="ORF">ODALV1_LOCUS31397</name>
</gene>
<comment type="function">
    <text evidence="8">Protein O-glucosyltransferase. Catalyzes the reaction that attaches glucose through an O-glycosidic linkage to a conserved serine residue found in the consensus sequence C-X-S-X-[PA]-C in epidermal growth factor-like repeats. Regulates Notch signaling by glucosylating Notch in the ER, glucosylation is required for the correct folding and cleavage of Notch.</text>
</comment>
<reference evidence="14 15" key="1">
    <citation type="submission" date="2024-08" db="EMBL/GenBank/DDBJ databases">
        <authorList>
            <person name="Cucini C."/>
            <person name="Frati F."/>
        </authorList>
    </citation>
    <scope>NUCLEOTIDE SEQUENCE [LARGE SCALE GENOMIC DNA]</scope>
</reference>
<evidence type="ECO:0000256" key="2">
    <source>
        <dbReference type="ARBA" id="ARBA00006063"/>
    </source>
</evidence>
<dbReference type="SMART" id="SM00557">
    <property type="entry name" value="IG_FLMN"/>
    <property type="match status" value="1"/>
</dbReference>
<comment type="caution">
    <text evidence="14">The sequence shown here is derived from an EMBL/GenBank/DDBJ whole genome shotgun (WGS) entry which is preliminary data.</text>
</comment>
<keyword evidence="3" id="KW-0808">Transferase</keyword>
<evidence type="ECO:0000256" key="6">
    <source>
        <dbReference type="ARBA" id="ARBA00023180"/>
    </source>
</evidence>
<dbReference type="Proteomes" id="UP001642540">
    <property type="component" value="Unassembled WGS sequence"/>
</dbReference>
<evidence type="ECO:0000256" key="12">
    <source>
        <dbReference type="SAM" id="SignalP"/>
    </source>
</evidence>
<keyword evidence="5" id="KW-0256">Endoplasmic reticulum</keyword>
<evidence type="ECO:0000256" key="7">
    <source>
        <dbReference type="ARBA" id="ARBA00043952"/>
    </source>
</evidence>
<comment type="catalytic activity">
    <reaction evidence="9">
        <text>L-seryl-[EGF-like domain protein] + UDP-alpha-D-xylose = 3-O-(beta-D-xylosyl)-L-seryl-[EGF-like domain protein] + UDP + H(+)</text>
        <dbReference type="Rhea" id="RHEA:62016"/>
        <dbReference type="Rhea" id="RHEA-COMP:16010"/>
        <dbReference type="Rhea" id="RHEA-COMP:16011"/>
        <dbReference type="ChEBI" id="CHEBI:15378"/>
        <dbReference type="ChEBI" id="CHEBI:29999"/>
        <dbReference type="ChEBI" id="CHEBI:57632"/>
        <dbReference type="ChEBI" id="CHEBI:58223"/>
        <dbReference type="ChEBI" id="CHEBI:132085"/>
    </reaction>
</comment>